<name>A0A7R9PBH0_TIMCA</name>
<accession>A0A7R9PBH0</accession>
<organism evidence="1">
    <name type="scientific">Timema californicum</name>
    <name type="common">California timema</name>
    <name type="synonym">Walking stick</name>
    <dbReference type="NCBI Taxonomy" id="61474"/>
    <lineage>
        <taxon>Eukaryota</taxon>
        <taxon>Metazoa</taxon>
        <taxon>Ecdysozoa</taxon>
        <taxon>Arthropoda</taxon>
        <taxon>Hexapoda</taxon>
        <taxon>Insecta</taxon>
        <taxon>Pterygota</taxon>
        <taxon>Neoptera</taxon>
        <taxon>Polyneoptera</taxon>
        <taxon>Phasmatodea</taxon>
        <taxon>Timematodea</taxon>
        <taxon>Timematoidea</taxon>
        <taxon>Timematidae</taxon>
        <taxon>Timema</taxon>
    </lineage>
</organism>
<reference evidence="1" key="1">
    <citation type="submission" date="2020-11" db="EMBL/GenBank/DDBJ databases">
        <authorList>
            <person name="Tran Van P."/>
        </authorList>
    </citation>
    <scope>NUCLEOTIDE SEQUENCE</scope>
</reference>
<sequence length="238" mass="25549">MSETIHPHKEFPLIVPGPIGKWPGLLGDSRYKLRLSASCPMCPNTSPANKRAVESHADVVIATNSPPAAQMLQLANTLVVLSSTAEDGEIEVRISVGNIVSEFGQLSASQMYSEALNLAQTLLQTLKPMTDQKLYLKAGTKVEGAIRREISALKSRCALQQICGTLGRKMGPLVVGIALAHVDGMNLTPLDKLSLSQTASSGQESRLMLWTVNLTVQPKVSVYSLDLMKLSVTVKACP</sequence>
<dbReference type="AlphaFoldDB" id="A0A7R9PBH0"/>
<proteinExistence type="predicted"/>
<evidence type="ECO:0000313" key="1">
    <source>
        <dbReference type="EMBL" id="CAD7577095.1"/>
    </source>
</evidence>
<protein>
    <submittedName>
        <fullName evidence="1">(California timema) hypothetical protein</fullName>
    </submittedName>
</protein>
<gene>
    <name evidence="1" type="ORF">TCMB3V08_LOCUS9651</name>
</gene>
<dbReference type="EMBL" id="OE185097">
    <property type="protein sequence ID" value="CAD7577095.1"/>
    <property type="molecule type" value="Genomic_DNA"/>
</dbReference>